<dbReference type="SMART" id="SM00091">
    <property type="entry name" value="PAS"/>
    <property type="match status" value="4"/>
</dbReference>
<dbReference type="CDD" id="cd00130">
    <property type="entry name" value="PAS"/>
    <property type="match status" value="3"/>
</dbReference>
<evidence type="ECO:0000256" key="1">
    <source>
        <dbReference type="ARBA" id="ARBA00022801"/>
    </source>
</evidence>
<accession>A0ABT1UDA1</accession>
<dbReference type="SUPFAM" id="SSF55785">
    <property type="entry name" value="PYP-like sensor domain (PAS domain)"/>
    <property type="match status" value="3"/>
</dbReference>
<keyword evidence="6" id="KW-1185">Reference proteome</keyword>
<reference evidence="5 6" key="1">
    <citation type="submission" date="2022-07" db="EMBL/GenBank/DDBJ databases">
        <title>Methylomonas rivi sp. nov., Methylomonas rosea sp. nov., Methylomonas aureus sp. nov. and Methylomonas subterranea sp. nov., four novel methanotrophs isolated from a freshwater creek and the deep terrestrial subsurface.</title>
        <authorList>
            <person name="Abin C."/>
            <person name="Sankaranarayanan K."/>
            <person name="Garner C."/>
            <person name="Sindelar R."/>
            <person name="Kotary K."/>
            <person name="Garner R."/>
            <person name="Barclay S."/>
            <person name="Lawson P."/>
            <person name="Krumholz L."/>
        </authorList>
    </citation>
    <scope>NUCLEOTIDE SEQUENCE [LARGE SCALE GENOMIC DNA]</scope>
    <source>
        <strain evidence="5 6">SURF-1</strain>
    </source>
</reference>
<dbReference type="NCBIfam" id="TIGR00229">
    <property type="entry name" value="sensory_box"/>
    <property type="match status" value="3"/>
</dbReference>
<organism evidence="5 6">
    <name type="scientific">Methylomonas aurea</name>
    <dbReference type="NCBI Taxonomy" id="2952224"/>
    <lineage>
        <taxon>Bacteria</taxon>
        <taxon>Pseudomonadati</taxon>
        <taxon>Pseudomonadota</taxon>
        <taxon>Gammaproteobacteria</taxon>
        <taxon>Methylococcales</taxon>
        <taxon>Methylococcaceae</taxon>
        <taxon>Methylomonas</taxon>
    </lineage>
</organism>
<evidence type="ECO:0000313" key="5">
    <source>
        <dbReference type="EMBL" id="MCQ8180196.1"/>
    </source>
</evidence>
<dbReference type="PROSITE" id="PS50112">
    <property type="entry name" value="PAS"/>
    <property type="match status" value="3"/>
</dbReference>
<dbReference type="InterPro" id="IPR013767">
    <property type="entry name" value="PAS_fold"/>
</dbReference>
<feature type="domain" description="PAS" evidence="3">
    <location>
        <begin position="248"/>
        <end position="305"/>
    </location>
</feature>
<protein>
    <submittedName>
        <fullName evidence="5">PAS domain S-box protein</fullName>
    </submittedName>
</protein>
<dbReference type="SMART" id="SM00086">
    <property type="entry name" value="PAC"/>
    <property type="match status" value="3"/>
</dbReference>
<comment type="caution">
    <text evidence="5">The sequence shown here is derived from an EMBL/GenBank/DDBJ whole genome shotgun (WGS) entry which is preliminary data.</text>
</comment>
<dbReference type="InterPro" id="IPR036457">
    <property type="entry name" value="PPM-type-like_dom_sf"/>
</dbReference>
<dbReference type="InterPro" id="IPR000700">
    <property type="entry name" value="PAS-assoc_C"/>
</dbReference>
<dbReference type="Gene3D" id="3.30.450.20">
    <property type="entry name" value="PAS domain"/>
    <property type="match status" value="3"/>
</dbReference>
<keyword evidence="2" id="KW-0175">Coiled coil</keyword>
<sequence length="748" mass="83035">MRQLIDSLAFNLLLVGYPTGSSETSCPLIDGANRAAAALLGYGAHELSGLALERIMAPASLTLCRAALARAGDREVAECFEAELLARYHSFQALVTVSTLPSPRSDSGKALLLIQAIDPASDFLVMRRVIEQSASAMMVTDASGRIVYVNPRFSLLSGYAEAELLGQNPSLLQSGKMSVQAYQDLWRQLTVNGEWQGEICNRHKTGREYWVAESISAIKDSLGNTTHYLAVAEDITGRKAVESALAESEQRFRQMADLSGEWLWEQDPKGYYLYSSIAVEQILGLTPEQIIGKHYTELLTAQDQQVHVGMSSSQQSFHALVNHYRHRDGHPVITESTGLPLMDDSGTLVKWRGVDRDITARMQYQNALIESEKRTRLIIESSINAIVIMDADGIVTDWNRRAEQMFGWPAESAIGRRLEELIIPPRFRAAHRNGMRRFLETGAGTILNRQTEQVALRRDGSEFPVEISVAPLKLGDSYIFSGFIHDISGRKAAERQIRQAQVELAVAQNELKIAQQIQAGLSPAEPLKTGEFEITGLCLPADKVGGDYFDYFYRDGGRLDIVIADVSGHSIGPALFMVETRSAIRMKSSTEAAPEAVLSALNRFLFHDLNRADYFLTLFYLQVDPEHRQLHFANAGHPPPLLFNRHSRQFAELDADGLIVGLRQDVCFERKSVELAEGDLIVLYTDGLVEAENTELGFFGLDRVKSEIAANADLPPQAIIDALFGCLRRFCGTEKFADDITVLVFKWH</sequence>
<feature type="domain" description="PAS" evidence="3">
    <location>
        <begin position="371"/>
        <end position="442"/>
    </location>
</feature>
<dbReference type="InterPro" id="IPR001932">
    <property type="entry name" value="PPM-type_phosphatase-like_dom"/>
</dbReference>
<evidence type="ECO:0000259" key="4">
    <source>
        <dbReference type="PROSITE" id="PS50113"/>
    </source>
</evidence>
<feature type="coiled-coil region" evidence="2">
    <location>
        <begin position="490"/>
        <end position="517"/>
    </location>
</feature>
<keyword evidence="1" id="KW-0378">Hydrolase</keyword>
<dbReference type="Pfam" id="PF00989">
    <property type="entry name" value="PAS"/>
    <property type="match status" value="1"/>
</dbReference>
<dbReference type="PROSITE" id="PS50113">
    <property type="entry name" value="PAC"/>
    <property type="match status" value="3"/>
</dbReference>
<dbReference type="EMBL" id="JANIBM010000003">
    <property type="protein sequence ID" value="MCQ8180196.1"/>
    <property type="molecule type" value="Genomic_DNA"/>
</dbReference>
<dbReference type="PANTHER" id="PTHR43156">
    <property type="entry name" value="STAGE II SPORULATION PROTEIN E-RELATED"/>
    <property type="match status" value="1"/>
</dbReference>
<gene>
    <name evidence="5" type="ORF">NP603_03660</name>
</gene>
<feature type="domain" description="PAC" evidence="4">
    <location>
        <begin position="193"/>
        <end position="247"/>
    </location>
</feature>
<proteinExistence type="predicted"/>
<dbReference type="InterPro" id="IPR001610">
    <property type="entry name" value="PAC"/>
</dbReference>
<dbReference type="Gene3D" id="3.60.40.10">
    <property type="entry name" value="PPM-type phosphatase domain"/>
    <property type="match status" value="1"/>
</dbReference>
<dbReference type="SUPFAM" id="SSF81606">
    <property type="entry name" value="PP2C-like"/>
    <property type="match status" value="1"/>
</dbReference>
<dbReference type="Pfam" id="PF07228">
    <property type="entry name" value="SpoIIE"/>
    <property type="match status" value="1"/>
</dbReference>
<dbReference type="InterPro" id="IPR000014">
    <property type="entry name" value="PAS"/>
</dbReference>
<name>A0ABT1UDA1_9GAMM</name>
<dbReference type="RefSeq" id="WP_256609572.1">
    <property type="nucleotide sequence ID" value="NZ_JANIBM010000003.1"/>
</dbReference>
<dbReference type="Pfam" id="PF13426">
    <property type="entry name" value="PAS_9"/>
    <property type="match status" value="2"/>
</dbReference>
<feature type="domain" description="PAS" evidence="3">
    <location>
        <begin position="126"/>
        <end position="168"/>
    </location>
</feature>
<evidence type="ECO:0000256" key="2">
    <source>
        <dbReference type="SAM" id="Coils"/>
    </source>
</evidence>
<dbReference type="PANTHER" id="PTHR43156:SF2">
    <property type="entry name" value="STAGE II SPORULATION PROTEIN E"/>
    <property type="match status" value="1"/>
</dbReference>
<feature type="domain" description="PAC" evidence="4">
    <location>
        <begin position="315"/>
        <end position="370"/>
    </location>
</feature>
<dbReference type="InterPro" id="IPR035965">
    <property type="entry name" value="PAS-like_dom_sf"/>
</dbReference>
<evidence type="ECO:0000259" key="3">
    <source>
        <dbReference type="PROSITE" id="PS50112"/>
    </source>
</evidence>
<dbReference type="InterPro" id="IPR052016">
    <property type="entry name" value="Bact_Sigma-Reg"/>
</dbReference>
<feature type="domain" description="PAC" evidence="4">
    <location>
        <begin position="449"/>
        <end position="499"/>
    </location>
</feature>
<dbReference type="Proteomes" id="UP001524569">
    <property type="component" value="Unassembled WGS sequence"/>
</dbReference>
<evidence type="ECO:0000313" key="6">
    <source>
        <dbReference type="Proteomes" id="UP001524569"/>
    </source>
</evidence>
<dbReference type="SMART" id="SM00331">
    <property type="entry name" value="PP2C_SIG"/>
    <property type="match status" value="1"/>
</dbReference>